<feature type="signal peptide" evidence="1">
    <location>
        <begin position="1"/>
        <end position="34"/>
    </location>
</feature>
<sequence>MDGALEVLFSKLLSKFYLIGWLLQVAQLHHEAQAQSWTPQEVEEKILSVHVVLNDARRSKLQIQ</sequence>
<protein>
    <submittedName>
        <fullName evidence="2">Uncharacterized protein</fullName>
    </submittedName>
</protein>
<organism evidence="2 3">
    <name type="scientific">Vitis vinifera</name>
    <name type="common">Grape</name>
    <dbReference type="NCBI Taxonomy" id="29760"/>
    <lineage>
        <taxon>Eukaryota</taxon>
        <taxon>Viridiplantae</taxon>
        <taxon>Streptophyta</taxon>
        <taxon>Embryophyta</taxon>
        <taxon>Tracheophyta</taxon>
        <taxon>Spermatophyta</taxon>
        <taxon>Magnoliopsida</taxon>
        <taxon>eudicotyledons</taxon>
        <taxon>Gunneridae</taxon>
        <taxon>Pentapetalae</taxon>
        <taxon>rosids</taxon>
        <taxon>Vitales</taxon>
        <taxon>Vitaceae</taxon>
        <taxon>Viteae</taxon>
        <taxon>Vitis</taxon>
    </lineage>
</organism>
<feature type="chain" id="PRO_5019051511" evidence="1">
    <location>
        <begin position="35"/>
        <end position="64"/>
    </location>
</feature>
<evidence type="ECO:0000313" key="3">
    <source>
        <dbReference type="Proteomes" id="UP000288805"/>
    </source>
</evidence>
<gene>
    <name evidence="2" type="ORF">CK203_023390</name>
</gene>
<evidence type="ECO:0000313" key="2">
    <source>
        <dbReference type="EMBL" id="RVX04507.1"/>
    </source>
</evidence>
<dbReference type="AlphaFoldDB" id="A0A438J6C6"/>
<keyword evidence="1" id="KW-0732">Signal</keyword>
<name>A0A438J6C6_VITVI</name>
<dbReference type="Proteomes" id="UP000288805">
    <property type="component" value="Unassembled WGS sequence"/>
</dbReference>
<proteinExistence type="predicted"/>
<dbReference type="EMBL" id="QGNW01000060">
    <property type="protein sequence ID" value="RVX04507.1"/>
    <property type="molecule type" value="Genomic_DNA"/>
</dbReference>
<accession>A0A438J6C6</accession>
<evidence type="ECO:0000256" key="1">
    <source>
        <dbReference type="SAM" id="SignalP"/>
    </source>
</evidence>
<reference evidence="2 3" key="1">
    <citation type="journal article" date="2018" name="PLoS Genet.">
        <title>Population sequencing reveals clonal diversity and ancestral inbreeding in the grapevine cultivar Chardonnay.</title>
        <authorList>
            <person name="Roach M.J."/>
            <person name="Johnson D.L."/>
            <person name="Bohlmann J."/>
            <person name="van Vuuren H.J."/>
            <person name="Jones S.J."/>
            <person name="Pretorius I.S."/>
            <person name="Schmidt S.A."/>
            <person name="Borneman A.R."/>
        </authorList>
    </citation>
    <scope>NUCLEOTIDE SEQUENCE [LARGE SCALE GENOMIC DNA]</scope>
    <source>
        <strain evidence="3">cv. Chardonnay</strain>
        <tissue evidence="2">Leaf</tissue>
    </source>
</reference>
<comment type="caution">
    <text evidence="2">The sequence shown here is derived from an EMBL/GenBank/DDBJ whole genome shotgun (WGS) entry which is preliminary data.</text>
</comment>